<accession>A0A0M3J6F9</accession>
<evidence type="ECO:0000256" key="5">
    <source>
        <dbReference type="SAM" id="MobiDB-lite"/>
    </source>
</evidence>
<feature type="region of interest" description="Disordered" evidence="5">
    <location>
        <begin position="18"/>
        <end position="54"/>
    </location>
</feature>
<protein>
    <submittedName>
        <fullName evidence="9">BRK domain-containing protein</fullName>
    </submittedName>
</protein>
<evidence type="ECO:0000259" key="6">
    <source>
        <dbReference type="Pfam" id="PF07533"/>
    </source>
</evidence>
<reference evidence="7 8" key="2">
    <citation type="submission" date="2018-11" db="EMBL/GenBank/DDBJ databases">
        <authorList>
            <consortium name="Pathogen Informatics"/>
        </authorList>
    </citation>
    <scope>NUCLEOTIDE SEQUENCE [LARGE SCALE GENOMIC DNA]</scope>
</reference>
<dbReference type="AlphaFoldDB" id="A0A0M3J6F9"/>
<evidence type="ECO:0000313" key="7">
    <source>
        <dbReference type="EMBL" id="VDK20983.1"/>
    </source>
</evidence>
<feature type="region of interest" description="Disordered" evidence="5">
    <location>
        <begin position="138"/>
        <end position="181"/>
    </location>
</feature>
<dbReference type="EMBL" id="UYRR01004350">
    <property type="protein sequence ID" value="VDK20983.1"/>
    <property type="molecule type" value="Genomic_DNA"/>
</dbReference>
<feature type="compositionally biased region" description="Basic residues" evidence="5">
    <location>
        <begin position="39"/>
        <end position="49"/>
    </location>
</feature>
<evidence type="ECO:0000313" key="8">
    <source>
        <dbReference type="Proteomes" id="UP000267096"/>
    </source>
</evidence>
<dbReference type="Gene3D" id="3.40.5.120">
    <property type="match status" value="1"/>
</dbReference>
<keyword evidence="3" id="KW-0804">Transcription</keyword>
<dbReference type="InterPro" id="IPR037259">
    <property type="entry name" value="BRK_sf"/>
</dbReference>
<feature type="domain" description="BRK" evidence="6">
    <location>
        <begin position="109"/>
        <end position="136"/>
    </location>
</feature>
<comment type="subcellular location">
    <subcellularLocation>
        <location evidence="1">Nucleus</location>
    </subcellularLocation>
</comment>
<dbReference type="SUPFAM" id="SSF160481">
    <property type="entry name" value="BRK domain-like"/>
    <property type="match status" value="1"/>
</dbReference>
<dbReference type="WBParaSite" id="ASIM_0000314501-mRNA-1">
    <property type="protein sequence ID" value="ASIM_0000314501-mRNA-1"/>
    <property type="gene ID" value="ASIM_0000314501"/>
</dbReference>
<evidence type="ECO:0000256" key="2">
    <source>
        <dbReference type="ARBA" id="ARBA00023015"/>
    </source>
</evidence>
<evidence type="ECO:0000256" key="4">
    <source>
        <dbReference type="ARBA" id="ARBA00023242"/>
    </source>
</evidence>
<feature type="compositionally biased region" description="Polar residues" evidence="5">
    <location>
        <begin position="166"/>
        <end position="176"/>
    </location>
</feature>
<proteinExistence type="predicted"/>
<evidence type="ECO:0000256" key="3">
    <source>
        <dbReference type="ARBA" id="ARBA00023163"/>
    </source>
</evidence>
<organism evidence="9">
    <name type="scientific">Anisakis simplex</name>
    <name type="common">Herring worm</name>
    <dbReference type="NCBI Taxonomy" id="6269"/>
    <lineage>
        <taxon>Eukaryota</taxon>
        <taxon>Metazoa</taxon>
        <taxon>Ecdysozoa</taxon>
        <taxon>Nematoda</taxon>
        <taxon>Chromadorea</taxon>
        <taxon>Rhabditida</taxon>
        <taxon>Spirurina</taxon>
        <taxon>Ascaridomorpha</taxon>
        <taxon>Ascaridoidea</taxon>
        <taxon>Anisakidae</taxon>
        <taxon>Anisakis</taxon>
        <taxon>Anisakis simplex complex</taxon>
    </lineage>
</organism>
<sequence>MKGIENLYYVESSLLEIGSSSSTESERENAPSVLEQLGKKQKEKKRHKPKGSDRTCTTCGISLCDCVDAWLEVLGPRSTYCSMECVEKQVEKAKAVIEDQSARVMLLDRSGTMLNGPSAPKLVDLLQFLREHPEFAPVLPSSQLSPKKSQQHFQTGSSKGGDSENKQQQQRNVSANKSEKLISKENDQRRLQVRRAICEKLLVRAKKTTDLAFTQQELKALSQRIEEELFRQCRHSVSGKYRSWFRQFLICVTDETNKGDFSSLFLLFIFQNFSFFRFIRFFLLLTLFTWT</sequence>
<dbReference type="Proteomes" id="UP000267096">
    <property type="component" value="Unassembled WGS sequence"/>
</dbReference>
<dbReference type="InterPro" id="IPR036575">
    <property type="entry name" value="TFIIS_cen_dom_sf"/>
</dbReference>
<keyword evidence="8" id="KW-1185">Reference proteome</keyword>
<evidence type="ECO:0000313" key="9">
    <source>
        <dbReference type="WBParaSite" id="ASIM_0000314501-mRNA-1"/>
    </source>
</evidence>
<name>A0A0M3J6F9_ANISI</name>
<feature type="compositionally biased region" description="Low complexity" evidence="5">
    <location>
        <begin position="139"/>
        <end position="148"/>
    </location>
</feature>
<dbReference type="Gene3D" id="1.10.472.30">
    <property type="entry name" value="Transcription elongation factor S-II, central domain"/>
    <property type="match status" value="1"/>
</dbReference>
<evidence type="ECO:0000256" key="1">
    <source>
        <dbReference type="ARBA" id="ARBA00004123"/>
    </source>
</evidence>
<keyword evidence="2" id="KW-0805">Transcription regulation</keyword>
<gene>
    <name evidence="7" type="ORF">ASIM_LOCUS2993</name>
</gene>
<reference evidence="9" key="1">
    <citation type="submission" date="2017-02" db="UniProtKB">
        <authorList>
            <consortium name="WormBaseParasite"/>
        </authorList>
    </citation>
    <scope>IDENTIFICATION</scope>
</reference>
<dbReference type="GO" id="GO:0006351">
    <property type="term" value="P:DNA-templated transcription"/>
    <property type="evidence" value="ECO:0007669"/>
    <property type="project" value="InterPro"/>
</dbReference>
<dbReference type="OrthoDB" id="5874435at2759"/>
<dbReference type="InterPro" id="IPR006576">
    <property type="entry name" value="BRK_domain"/>
</dbReference>
<dbReference type="GO" id="GO:0005634">
    <property type="term" value="C:nucleus"/>
    <property type="evidence" value="ECO:0007669"/>
    <property type="project" value="UniProtKB-SubCell"/>
</dbReference>
<keyword evidence="4" id="KW-0539">Nucleus</keyword>
<dbReference type="Pfam" id="PF07533">
    <property type="entry name" value="BRK"/>
    <property type="match status" value="1"/>
</dbReference>